<accession>A0A1I5FZL3</accession>
<evidence type="ECO:0000256" key="4">
    <source>
        <dbReference type="ARBA" id="ARBA00023136"/>
    </source>
</evidence>
<dbReference type="PANTHER" id="PTHR37422:SF13">
    <property type="entry name" value="LIPOPOLYSACCHARIDE BIOSYNTHESIS PROTEIN PA4999-RELATED"/>
    <property type="match status" value="1"/>
</dbReference>
<dbReference type="Proteomes" id="UP000198968">
    <property type="component" value="Unassembled WGS sequence"/>
</dbReference>
<organism evidence="7 8">
    <name type="scientific">Candidatus Pantoea varia</name>
    <dbReference type="NCBI Taxonomy" id="1881036"/>
    <lineage>
        <taxon>Bacteria</taxon>
        <taxon>Pseudomonadati</taxon>
        <taxon>Pseudomonadota</taxon>
        <taxon>Gammaproteobacteria</taxon>
        <taxon>Enterobacterales</taxon>
        <taxon>Erwiniaceae</taxon>
        <taxon>Pantoea</taxon>
    </lineage>
</organism>
<feature type="transmembrane region" description="Helical" evidence="5">
    <location>
        <begin position="196"/>
        <end position="214"/>
    </location>
</feature>
<dbReference type="InterPro" id="IPR051533">
    <property type="entry name" value="WaaL-like"/>
</dbReference>
<feature type="transmembrane region" description="Helical" evidence="5">
    <location>
        <begin position="249"/>
        <end position="267"/>
    </location>
</feature>
<feature type="domain" description="O-antigen ligase-related" evidence="6">
    <location>
        <begin position="205"/>
        <end position="356"/>
    </location>
</feature>
<keyword evidence="4 5" id="KW-0472">Membrane</keyword>
<evidence type="ECO:0000256" key="2">
    <source>
        <dbReference type="ARBA" id="ARBA00022692"/>
    </source>
</evidence>
<evidence type="ECO:0000256" key="1">
    <source>
        <dbReference type="ARBA" id="ARBA00004141"/>
    </source>
</evidence>
<evidence type="ECO:0000313" key="8">
    <source>
        <dbReference type="Proteomes" id="UP000198968"/>
    </source>
</evidence>
<feature type="transmembrane region" description="Helical" evidence="5">
    <location>
        <begin position="347"/>
        <end position="368"/>
    </location>
</feature>
<feature type="transmembrane region" description="Helical" evidence="5">
    <location>
        <begin position="375"/>
        <end position="393"/>
    </location>
</feature>
<keyword evidence="2 5" id="KW-0812">Transmembrane</keyword>
<feature type="transmembrane region" description="Helical" evidence="5">
    <location>
        <begin position="140"/>
        <end position="159"/>
    </location>
</feature>
<protein>
    <submittedName>
        <fullName evidence="7">O-antigen ligase</fullName>
    </submittedName>
</protein>
<keyword evidence="3 5" id="KW-1133">Transmembrane helix</keyword>
<dbReference type="GO" id="GO:0016874">
    <property type="term" value="F:ligase activity"/>
    <property type="evidence" value="ECO:0007669"/>
    <property type="project" value="UniProtKB-KW"/>
</dbReference>
<evidence type="ECO:0000259" key="6">
    <source>
        <dbReference type="Pfam" id="PF04932"/>
    </source>
</evidence>
<dbReference type="AlphaFoldDB" id="A0A1I5FZL3"/>
<evidence type="ECO:0000256" key="5">
    <source>
        <dbReference type="SAM" id="Phobius"/>
    </source>
</evidence>
<dbReference type="Pfam" id="PF04932">
    <property type="entry name" value="Wzy_C"/>
    <property type="match status" value="1"/>
</dbReference>
<dbReference type="PANTHER" id="PTHR37422">
    <property type="entry name" value="TEICHURONIC ACID BIOSYNTHESIS PROTEIN TUAE"/>
    <property type="match status" value="1"/>
</dbReference>
<proteinExistence type="predicted"/>
<dbReference type="EMBL" id="FOVG01000004">
    <property type="protein sequence ID" value="SFO29244.1"/>
    <property type="molecule type" value="Genomic_DNA"/>
</dbReference>
<evidence type="ECO:0000313" key="7">
    <source>
        <dbReference type="EMBL" id="SFO29244.1"/>
    </source>
</evidence>
<feature type="transmembrane region" description="Helical" evidence="5">
    <location>
        <begin position="171"/>
        <end position="189"/>
    </location>
</feature>
<feature type="transmembrane region" description="Helical" evidence="5">
    <location>
        <begin position="12"/>
        <end position="32"/>
    </location>
</feature>
<feature type="transmembrane region" description="Helical" evidence="5">
    <location>
        <begin position="38"/>
        <end position="55"/>
    </location>
</feature>
<feature type="transmembrane region" description="Helical" evidence="5">
    <location>
        <begin position="67"/>
        <end position="86"/>
    </location>
</feature>
<dbReference type="GO" id="GO:0016020">
    <property type="term" value="C:membrane"/>
    <property type="evidence" value="ECO:0007669"/>
    <property type="project" value="UniProtKB-SubCell"/>
</dbReference>
<gene>
    <name evidence="7" type="ORF">SAMN05428971_3495</name>
</gene>
<dbReference type="InterPro" id="IPR007016">
    <property type="entry name" value="O-antigen_ligase-rel_domated"/>
</dbReference>
<name>A0A1I5FZL3_9GAMM</name>
<evidence type="ECO:0000256" key="3">
    <source>
        <dbReference type="ARBA" id="ARBA00022989"/>
    </source>
</evidence>
<sequence>MTNKISRNGLTLMVNFSVIALCLALSLNMFVTGLPQKIFYLVSYLSVASMLYGLVRRRGDFKGHGFYLALFAVLIIFALIRLFWAIHVKGIETAPSTDALTNIGNYLLGAKRLLLGAFVLLSLAIYGHRVSTTTLRVGRGLILVGLLITLGFGIHEHLYTENIRIKLTTEAASMSSYMILFIYCAWLWLSRFETHAYWKVADVVVLAVTFALLYLCGTRVTLIALIAVGLLFLVQTYRLSLLTNWRISALLVGVLAVLILMTSNRWVEGVQDIENYGSNSSTSLGARVAIWGGAVNFIEHHGGGFAAPDARTTEARKFIMAHYPLNVEGYTNVKYNMHNEFLEVTSLQGWLGTLSLALIYLTVLTGVLKKCDLRGVALPVLGLFISGLTDSVLPYNQTATIFMMALALCCLRRPLPDRRVTSA</sequence>
<feature type="transmembrane region" description="Helical" evidence="5">
    <location>
        <begin position="106"/>
        <end position="128"/>
    </location>
</feature>
<keyword evidence="8" id="KW-1185">Reference proteome</keyword>
<comment type="subcellular location">
    <subcellularLocation>
        <location evidence="1">Membrane</location>
        <topology evidence="1">Multi-pass membrane protein</topology>
    </subcellularLocation>
</comment>
<reference evidence="8" key="1">
    <citation type="submission" date="2016-10" db="EMBL/GenBank/DDBJ databases">
        <authorList>
            <person name="Varghese N."/>
            <person name="Submissions S."/>
        </authorList>
    </citation>
    <scope>NUCLEOTIDE SEQUENCE [LARGE SCALE GENOMIC DNA]</scope>
    <source>
        <strain evidence="8">OV426</strain>
    </source>
</reference>
<keyword evidence="7" id="KW-0436">Ligase</keyword>